<organism evidence="1">
    <name type="scientific">Trypanosoma congolense (strain IL3000)</name>
    <dbReference type="NCBI Taxonomy" id="1068625"/>
    <lineage>
        <taxon>Eukaryota</taxon>
        <taxon>Discoba</taxon>
        <taxon>Euglenozoa</taxon>
        <taxon>Kinetoplastea</taxon>
        <taxon>Metakinetoplastina</taxon>
        <taxon>Trypanosomatida</taxon>
        <taxon>Trypanosomatidae</taxon>
        <taxon>Trypanosoma</taxon>
        <taxon>Nannomonas</taxon>
    </lineage>
</organism>
<dbReference type="EMBL" id="HE575322">
    <property type="protein sequence ID" value="CCC92948.1"/>
    <property type="molecule type" value="Genomic_DNA"/>
</dbReference>
<protein>
    <submittedName>
        <fullName evidence="1">Uncharacterized protein</fullName>
    </submittedName>
</protein>
<accession>G0UU84</accession>
<gene>
    <name evidence="1" type="ORF">TCIL3000_9_3450</name>
</gene>
<reference evidence="1" key="1">
    <citation type="journal article" date="2012" name="Proc. Natl. Acad. Sci. U.S.A.">
        <title>Antigenic diversity is generated by distinct evolutionary mechanisms in African trypanosome species.</title>
        <authorList>
            <person name="Jackson A.P."/>
            <person name="Berry A."/>
            <person name="Aslett M."/>
            <person name="Allison H.C."/>
            <person name="Burton P."/>
            <person name="Vavrova-Anderson J."/>
            <person name="Brown R."/>
            <person name="Browne H."/>
            <person name="Corton N."/>
            <person name="Hauser H."/>
            <person name="Gamble J."/>
            <person name="Gilderthorp R."/>
            <person name="Marcello L."/>
            <person name="McQuillan J."/>
            <person name="Otto T.D."/>
            <person name="Quail M.A."/>
            <person name="Sanders M.J."/>
            <person name="van Tonder A."/>
            <person name="Ginger M.L."/>
            <person name="Field M.C."/>
            <person name="Barry J.D."/>
            <person name="Hertz-Fowler C."/>
            <person name="Berriman M."/>
        </authorList>
    </citation>
    <scope>NUCLEOTIDE SEQUENCE</scope>
    <source>
        <strain evidence="1">IL3000</strain>
    </source>
</reference>
<name>G0UU84_TRYCI</name>
<sequence>MHHVGVKVLNSRRQEIKERMMHHNASSRRDLRGISLCRLRGQTGEAVRPVADEYAFIGSEFRCDLNDPSVIDLLIQIENEIKTEQIIEMYEASHEEDWEAHYLHLSKA</sequence>
<dbReference type="VEuPathDB" id="TriTrypDB:TcIL3000_9_3450"/>
<evidence type="ECO:0000313" key="1">
    <source>
        <dbReference type="EMBL" id="CCC92948.1"/>
    </source>
</evidence>
<dbReference type="AlphaFoldDB" id="G0UU84"/>
<proteinExistence type="predicted"/>